<reference evidence="1" key="1">
    <citation type="journal article" date="2014" name="Front. Microbiol.">
        <title>High frequency of phylogenetically diverse reductive dehalogenase-homologous genes in deep subseafloor sedimentary metagenomes.</title>
        <authorList>
            <person name="Kawai M."/>
            <person name="Futagami T."/>
            <person name="Toyoda A."/>
            <person name="Takaki Y."/>
            <person name="Nishi S."/>
            <person name="Hori S."/>
            <person name="Arai W."/>
            <person name="Tsubouchi T."/>
            <person name="Morono Y."/>
            <person name="Uchiyama I."/>
            <person name="Ito T."/>
            <person name="Fujiyama A."/>
            <person name="Inagaki F."/>
            <person name="Takami H."/>
        </authorList>
    </citation>
    <scope>NUCLEOTIDE SEQUENCE</scope>
    <source>
        <strain evidence="1">Expedition CK06-06</strain>
    </source>
</reference>
<dbReference type="InterPro" id="IPR036390">
    <property type="entry name" value="WH_DNA-bd_sf"/>
</dbReference>
<evidence type="ECO:0000313" key="1">
    <source>
        <dbReference type="EMBL" id="GAG25567.1"/>
    </source>
</evidence>
<comment type="caution">
    <text evidence="1">The sequence shown here is derived from an EMBL/GenBank/DDBJ whole genome shotgun (WGS) entry which is preliminary data.</text>
</comment>
<protein>
    <recommendedName>
        <fullName evidence="2">HTH arsR-type domain-containing protein</fullName>
    </recommendedName>
</protein>
<dbReference type="SUPFAM" id="SSF46785">
    <property type="entry name" value="Winged helix' DNA-binding domain"/>
    <property type="match status" value="1"/>
</dbReference>
<feature type="non-terminal residue" evidence="1">
    <location>
        <position position="169"/>
    </location>
</feature>
<dbReference type="InterPro" id="IPR036388">
    <property type="entry name" value="WH-like_DNA-bd_sf"/>
</dbReference>
<proteinExistence type="predicted"/>
<accession>X0WQT8</accession>
<dbReference type="Gene3D" id="1.10.10.10">
    <property type="entry name" value="Winged helix-like DNA-binding domain superfamily/Winged helix DNA-binding domain"/>
    <property type="match status" value="1"/>
</dbReference>
<sequence length="169" mass="19714">MKRIRAIYALTGGNHRLLAMLSCFLNYEGLDELVQPFIQLVDHELTPYYQQRLDRLSAQQNKILGVIAQQEGAVNVSVIADRTFLDSRTVSRQLYDMRYAAFVRRNERGRESYYELNEPLLRIVLDIKQSRSGPLPLIVNLLRNWYESGELRQLEAIAPEYAKEYYRAA</sequence>
<organism evidence="1">
    <name type="scientific">marine sediment metagenome</name>
    <dbReference type="NCBI Taxonomy" id="412755"/>
    <lineage>
        <taxon>unclassified sequences</taxon>
        <taxon>metagenomes</taxon>
        <taxon>ecological metagenomes</taxon>
    </lineage>
</organism>
<name>X0WQT8_9ZZZZ</name>
<dbReference type="AlphaFoldDB" id="X0WQT8"/>
<evidence type="ECO:0008006" key="2">
    <source>
        <dbReference type="Google" id="ProtNLM"/>
    </source>
</evidence>
<dbReference type="EMBL" id="BARS01034734">
    <property type="protein sequence ID" value="GAG25567.1"/>
    <property type="molecule type" value="Genomic_DNA"/>
</dbReference>
<gene>
    <name evidence="1" type="ORF">S01H1_53621</name>
</gene>